<dbReference type="InterPro" id="IPR036721">
    <property type="entry name" value="RCK_C_sf"/>
</dbReference>
<dbReference type="PANTHER" id="PTHR43652:SF2">
    <property type="entry name" value="BASIC AMINO ACID ANTIPORTER YFCC-RELATED"/>
    <property type="match status" value="1"/>
</dbReference>
<keyword evidence="5 7" id="KW-1133">Transmembrane helix</keyword>
<dbReference type="AlphaFoldDB" id="A0A5B7WUF9"/>
<evidence type="ECO:0000313" key="9">
    <source>
        <dbReference type="EMBL" id="QCY46925.1"/>
    </source>
</evidence>
<evidence type="ECO:0000256" key="5">
    <source>
        <dbReference type="ARBA" id="ARBA00022989"/>
    </source>
</evidence>
<proteinExistence type="predicted"/>
<dbReference type="RefSeq" id="WP_138178270.1">
    <property type="nucleotide sequence ID" value="NZ_CP034412.1"/>
</dbReference>
<evidence type="ECO:0000256" key="6">
    <source>
        <dbReference type="ARBA" id="ARBA00023136"/>
    </source>
</evidence>
<accession>A0A5B7WUF9</accession>
<feature type="transmembrane region" description="Helical" evidence="7">
    <location>
        <begin position="399"/>
        <end position="432"/>
    </location>
</feature>
<dbReference type="InterPro" id="IPR031312">
    <property type="entry name" value="Na/sul_symport_CS"/>
</dbReference>
<feature type="transmembrane region" description="Helical" evidence="7">
    <location>
        <begin position="444"/>
        <end position="463"/>
    </location>
</feature>
<dbReference type="KEGG" id="gcr:GcLGCM259_1184"/>
<feature type="transmembrane region" description="Helical" evidence="7">
    <location>
        <begin position="172"/>
        <end position="195"/>
    </location>
</feature>
<feature type="transmembrane region" description="Helical" evidence="7">
    <location>
        <begin position="30"/>
        <end position="50"/>
    </location>
</feature>
<feature type="transmembrane region" description="Helical" evidence="7">
    <location>
        <begin position="565"/>
        <end position="585"/>
    </location>
</feature>
<dbReference type="EMBL" id="CP034412">
    <property type="protein sequence ID" value="QCY46925.1"/>
    <property type="molecule type" value="Genomic_DNA"/>
</dbReference>
<feature type="domain" description="RCK C-terminal" evidence="8">
    <location>
        <begin position="205"/>
        <end position="289"/>
    </location>
</feature>
<feature type="transmembrane region" description="Helical" evidence="7">
    <location>
        <begin position="99"/>
        <end position="118"/>
    </location>
</feature>
<evidence type="ECO:0000259" key="8">
    <source>
        <dbReference type="PROSITE" id="PS51202"/>
    </source>
</evidence>
<dbReference type="InterPro" id="IPR051679">
    <property type="entry name" value="DASS-Related_Transporters"/>
</dbReference>
<organism evidence="9 10">
    <name type="scientific">Glutamicibacter creatinolyticus</name>
    <dbReference type="NCBI Taxonomy" id="162496"/>
    <lineage>
        <taxon>Bacteria</taxon>
        <taxon>Bacillati</taxon>
        <taxon>Actinomycetota</taxon>
        <taxon>Actinomycetes</taxon>
        <taxon>Micrococcales</taxon>
        <taxon>Micrococcaceae</taxon>
        <taxon>Glutamicibacter</taxon>
    </lineage>
</organism>
<dbReference type="GO" id="GO:0005886">
    <property type="term" value="C:plasma membrane"/>
    <property type="evidence" value="ECO:0007669"/>
    <property type="project" value="TreeGrafter"/>
</dbReference>
<sequence length="587" mass="62299">MGIDAILTLVVVLCVLGLLAATRLAADLILMGAALCLMLLGILTPQEALAGFSNTGVITVAVLYVVAAGLSETGAVQWITQNLLGRPSSVRGAYARMLLPVGGLSAFLNNTTVVAMLLPGIQEWAARLRIPASKLLIPLSYMAIIGGTMTLIGTSTNLVVNGLLQSELGISLRMFDIAAVGLPLTVCGALFLTLFGNRLLPNRQDAVEQMQSAREYAVEFRVQPNGPIAGKSVAAAGLRSLTHGFLTRVERDEHLVVEVTPELILDPEDILIFVGAPECASELRHIRGLEPSAGDVSKLGIRHSQRRLVEAVVGPDFTGIGQSVKESRFRSHYQAVILSISRSGEMLRGKIGDVKLRVGDTLLLETGTDFVRHYRFRRDFMLVSNISDIAPANFRKAPWAIAILIGMVALNALGVLEVIQAALLAALAMLVTGCLSMGNVRRHIDLQVIIVIAASFALGAAMVKTGAAATIANTLLLAGTGPWGALALVFLLTLCFTELLTNNAAAILVFPIAMAVAERVEANFMPFAITVMIAASASFIIPIGYQTNLMVMGPGGYRVIDFVRIGIPMSLVTAAVTLSVVPLVWPL</sequence>
<feature type="transmembrane region" description="Helical" evidence="7">
    <location>
        <begin position="524"/>
        <end position="545"/>
    </location>
</feature>
<evidence type="ECO:0000256" key="4">
    <source>
        <dbReference type="ARBA" id="ARBA00022737"/>
    </source>
</evidence>
<dbReference type="SUPFAM" id="SSF116726">
    <property type="entry name" value="TrkA C-terminal domain-like"/>
    <property type="match status" value="2"/>
</dbReference>
<comment type="subcellular location">
    <subcellularLocation>
        <location evidence="1">Membrane</location>
        <topology evidence="1">Multi-pass membrane protein</topology>
    </subcellularLocation>
</comment>
<evidence type="ECO:0000256" key="7">
    <source>
        <dbReference type="SAM" id="Phobius"/>
    </source>
</evidence>
<keyword evidence="2" id="KW-0813">Transport</keyword>
<keyword evidence="4" id="KW-0677">Repeat</keyword>
<dbReference type="Pfam" id="PF02080">
    <property type="entry name" value="TrkA_C"/>
    <property type="match status" value="1"/>
</dbReference>
<dbReference type="PANTHER" id="PTHR43652">
    <property type="entry name" value="BASIC AMINO ACID ANTIPORTER YFCC-RELATED"/>
    <property type="match status" value="1"/>
</dbReference>
<keyword evidence="6 7" id="KW-0472">Membrane</keyword>
<evidence type="ECO:0000313" key="10">
    <source>
        <dbReference type="Proteomes" id="UP000307000"/>
    </source>
</evidence>
<gene>
    <name evidence="9" type="ORF">GcLGCM259_1184</name>
</gene>
<dbReference type="PROSITE" id="PS01271">
    <property type="entry name" value="NA_SULFATE"/>
    <property type="match status" value="1"/>
</dbReference>
<keyword evidence="3 7" id="KW-0812">Transmembrane</keyword>
<dbReference type="GO" id="GO:0008324">
    <property type="term" value="F:monoatomic cation transmembrane transporter activity"/>
    <property type="evidence" value="ECO:0007669"/>
    <property type="project" value="InterPro"/>
</dbReference>
<feature type="transmembrane region" description="Helical" evidence="7">
    <location>
        <begin position="475"/>
        <end position="494"/>
    </location>
</feature>
<dbReference type="PROSITE" id="PS51202">
    <property type="entry name" value="RCK_C"/>
    <property type="match status" value="2"/>
</dbReference>
<dbReference type="Proteomes" id="UP000307000">
    <property type="component" value="Chromosome"/>
</dbReference>
<evidence type="ECO:0000256" key="1">
    <source>
        <dbReference type="ARBA" id="ARBA00004141"/>
    </source>
</evidence>
<feature type="transmembrane region" description="Helical" evidence="7">
    <location>
        <begin position="57"/>
        <end position="79"/>
    </location>
</feature>
<dbReference type="Pfam" id="PF03600">
    <property type="entry name" value="CitMHS"/>
    <property type="match status" value="1"/>
</dbReference>
<evidence type="ECO:0000256" key="2">
    <source>
        <dbReference type="ARBA" id="ARBA00022448"/>
    </source>
</evidence>
<dbReference type="InterPro" id="IPR006037">
    <property type="entry name" value="RCK_C"/>
</dbReference>
<keyword evidence="10" id="KW-1185">Reference proteome</keyword>
<dbReference type="GO" id="GO:0006813">
    <property type="term" value="P:potassium ion transport"/>
    <property type="evidence" value="ECO:0007669"/>
    <property type="project" value="InterPro"/>
</dbReference>
<feature type="domain" description="RCK C-terminal" evidence="8">
    <location>
        <begin position="294"/>
        <end position="380"/>
    </location>
</feature>
<evidence type="ECO:0000256" key="3">
    <source>
        <dbReference type="ARBA" id="ARBA00022692"/>
    </source>
</evidence>
<feature type="transmembrane region" description="Helical" evidence="7">
    <location>
        <begin position="139"/>
        <end position="160"/>
    </location>
</feature>
<dbReference type="Gene3D" id="3.30.70.1450">
    <property type="entry name" value="Regulator of K+ conductance, C-terminal domain"/>
    <property type="match status" value="2"/>
</dbReference>
<feature type="transmembrane region" description="Helical" evidence="7">
    <location>
        <begin position="500"/>
        <end position="517"/>
    </location>
</feature>
<dbReference type="InterPro" id="IPR004680">
    <property type="entry name" value="Cit_transptr-like_dom"/>
</dbReference>
<reference evidence="9 10" key="1">
    <citation type="submission" date="2018-12" db="EMBL/GenBank/DDBJ databases">
        <title>Complete Genome Sequence of Glutamicibacter creatinolyticus strain LGCM259,isolated from an abscess of a 12-year-old mare in Italy.</title>
        <authorList>
            <person name="Santos R.G."/>
            <person name="Silva A.L."/>
            <person name="Seyffert N."/>
            <person name="Castro T.L.P."/>
            <person name="Attili A.R."/>
            <person name="Rifici C."/>
            <person name="Mazzullo G."/>
            <person name="Brenig B."/>
            <person name="Venanzi F."/>
            <person name="Azevedo V."/>
        </authorList>
    </citation>
    <scope>NUCLEOTIDE SEQUENCE [LARGE SCALE GENOMIC DNA]</scope>
    <source>
        <strain evidence="9 10">LGCM 259</strain>
    </source>
</reference>
<protein>
    <submittedName>
        <fullName evidence="9">DASS family symporter</fullName>
    </submittedName>
</protein>
<name>A0A5B7WUF9_9MICC</name>